<keyword evidence="1" id="KW-0812">Transmembrane</keyword>
<evidence type="ECO:0000256" key="1">
    <source>
        <dbReference type="SAM" id="Phobius"/>
    </source>
</evidence>
<keyword evidence="3" id="KW-1185">Reference proteome</keyword>
<name>A0A4V6NEH5_9BACT</name>
<dbReference type="AlphaFoldDB" id="A0A4V6NEH5"/>
<evidence type="ECO:0000313" key="2">
    <source>
        <dbReference type="EMBL" id="TCK62291.1"/>
    </source>
</evidence>
<feature type="transmembrane region" description="Helical" evidence="1">
    <location>
        <begin position="238"/>
        <end position="258"/>
    </location>
</feature>
<organism evidence="2 3">
    <name type="scientific">Seleniivibrio woodruffii</name>
    <dbReference type="NCBI Taxonomy" id="1078050"/>
    <lineage>
        <taxon>Bacteria</taxon>
        <taxon>Pseudomonadati</taxon>
        <taxon>Deferribacterota</taxon>
        <taxon>Deferribacteres</taxon>
        <taxon>Deferribacterales</taxon>
        <taxon>Geovibrionaceae</taxon>
        <taxon>Seleniivibrio</taxon>
    </lineage>
</organism>
<dbReference type="RefSeq" id="WP_132872246.1">
    <property type="nucleotide sequence ID" value="NZ_JAJUHT010000014.1"/>
</dbReference>
<keyword evidence="1" id="KW-1133">Transmembrane helix</keyword>
<evidence type="ECO:0000313" key="3">
    <source>
        <dbReference type="Proteomes" id="UP000294614"/>
    </source>
</evidence>
<sequence>MSKEKNSDIRLLKLINKVGDTRKITMGYMLYQSEVIRTNTEVTYNITFQPIARTGPEGEAEQMPEISEVSSGLENEFKKDNRLTAIADLLTRTIRFPHINRFKLSPAYRGYGLGTYAMNELASQLKGSFPDFAVESVYFYFDSKREDDDRGSFFSFMEKFGFTFSFDDENNNKGLLNMTKAEDFRISVRKDKCVEIELAPFIRTIFRERDEFRQELGRIKAEYKKNNTFMNKFEKDQAIKFLTNVIIALVLLLIMFFFI</sequence>
<accession>A0A4V6NEH5</accession>
<gene>
    <name evidence="2" type="ORF">C8D98_0813</name>
</gene>
<dbReference type="OrthoDB" id="9976026at2"/>
<proteinExistence type="predicted"/>
<dbReference type="Proteomes" id="UP000294614">
    <property type="component" value="Unassembled WGS sequence"/>
</dbReference>
<keyword evidence="1" id="KW-0472">Membrane</keyword>
<dbReference type="EMBL" id="SMGG01000003">
    <property type="protein sequence ID" value="TCK62291.1"/>
    <property type="molecule type" value="Genomic_DNA"/>
</dbReference>
<evidence type="ECO:0008006" key="4">
    <source>
        <dbReference type="Google" id="ProtNLM"/>
    </source>
</evidence>
<reference evidence="2 3" key="1">
    <citation type="submission" date="2019-03" db="EMBL/GenBank/DDBJ databases">
        <title>Genomic Encyclopedia of Type Strains, Phase IV (KMG-IV): sequencing the most valuable type-strain genomes for metagenomic binning, comparative biology and taxonomic classification.</title>
        <authorList>
            <person name="Goeker M."/>
        </authorList>
    </citation>
    <scope>NUCLEOTIDE SEQUENCE [LARGE SCALE GENOMIC DNA]</scope>
    <source>
        <strain evidence="2 3">DSM 24984</strain>
    </source>
</reference>
<dbReference type="InterPro" id="IPR016181">
    <property type="entry name" value="Acyl_CoA_acyltransferase"/>
</dbReference>
<dbReference type="SUPFAM" id="SSF55729">
    <property type="entry name" value="Acyl-CoA N-acyltransferases (Nat)"/>
    <property type="match status" value="1"/>
</dbReference>
<comment type="caution">
    <text evidence="2">The sequence shown here is derived from an EMBL/GenBank/DDBJ whole genome shotgun (WGS) entry which is preliminary data.</text>
</comment>
<protein>
    <recommendedName>
        <fullName evidence="4">Acetyltransferase (GNAT) family protein</fullName>
    </recommendedName>
</protein>